<sequence>METSELLEIIARDEDSKHQFKANITNDASLAQEMIAFSNALGGILIIGVSDEGTISGLTRQDVGRLNSLISNAASQQVRPAINPITENIKLDNGLVIVVHIPKGISKPYMDKNGVIWVKSGADKRKATAREEIQRIFQSAGLFHGDEVSTSTMTMADLDNRSFSDFYEKQYKEKLEDQALPLKQLLDNLNLSKDGILNIAGALLFGKNVALKLPAFIIKCVTYPNTKIDEDNYIDSQDMTGVLKNVFDDTLGFVLRNIKRKQQGQGVNSLGRLAIPKIVFEELIVNALIHRDYSISAPVKVFIFSDRVEIISPGHLPNNLTIENIKQGNSNIRNPILASFATKILPYRGLGSGIRRAIEAYKCIEFFEDRDGNSLKVVIDKD</sequence>
<dbReference type="Proteomes" id="UP000626656">
    <property type="component" value="Unassembled WGS sequence"/>
</dbReference>
<dbReference type="Gene3D" id="3.30.565.60">
    <property type="match status" value="1"/>
</dbReference>
<dbReference type="PANTHER" id="PTHR30595">
    <property type="entry name" value="GLPR-RELATED TRANSCRIPTIONAL REPRESSOR"/>
    <property type="match status" value="1"/>
</dbReference>
<gene>
    <name evidence="2" type="ORF">AZO1586I_29</name>
</gene>
<dbReference type="GO" id="GO:0004386">
    <property type="term" value="F:helicase activity"/>
    <property type="evidence" value="ECO:0007669"/>
    <property type="project" value="UniProtKB-KW"/>
</dbReference>
<dbReference type="RefSeq" id="WP_202783930.1">
    <property type="nucleotide sequence ID" value="NZ_CAHJWF010000014.1"/>
</dbReference>
<dbReference type="PANTHER" id="PTHR30595:SF6">
    <property type="entry name" value="SCHLAFEN ALBA-2 DOMAIN-CONTAINING PROTEIN"/>
    <property type="match status" value="1"/>
</dbReference>
<keyword evidence="2" id="KW-0347">Helicase</keyword>
<dbReference type="Gene3D" id="3.30.950.30">
    <property type="entry name" value="Schlafen, AAA domain"/>
    <property type="match status" value="1"/>
</dbReference>
<evidence type="ECO:0000259" key="1">
    <source>
        <dbReference type="Pfam" id="PF04326"/>
    </source>
</evidence>
<keyword evidence="2" id="KW-0067">ATP-binding</keyword>
<dbReference type="Pfam" id="PF13749">
    <property type="entry name" value="HATPase_c_4"/>
    <property type="match status" value="1"/>
</dbReference>
<keyword evidence="3" id="KW-1185">Reference proteome</keyword>
<dbReference type="Pfam" id="PF04326">
    <property type="entry name" value="SLFN_AlbA_2"/>
    <property type="match status" value="1"/>
</dbReference>
<dbReference type="InterPro" id="IPR038461">
    <property type="entry name" value="Schlafen_AlbA_2_dom_sf"/>
</dbReference>
<proteinExistence type="predicted"/>
<dbReference type="EMBL" id="CAHJWF010000014">
    <property type="protein sequence ID" value="CAB5496511.1"/>
    <property type="molecule type" value="Genomic_DNA"/>
</dbReference>
<name>A0ABN7G8X3_9GAMM</name>
<evidence type="ECO:0000313" key="2">
    <source>
        <dbReference type="EMBL" id="CAB5496511.1"/>
    </source>
</evidence>
<keyword evidence="2" id="KW-0547">Nucleotide-binding</keyword>
<comment type="caution">
    <text evidence="2">The sequence shown here is derived from an EMBL/GenBank/DDBJ whole genome shotgun (WGS) entry which is preliminary data.</text>
</comment>
<accession>A0ABN7G8X3</accession>
<dbReference type="InterPro" id="IPR038475">
    <property type="entry name" value="RecG_C_sf"/>
</dbReference>
<evidence type="ECO:0000313" key="3">
    <source>
        <dbReference type="Proteomes" id="UP000626656"/>
    </source>
</evidence>
<organism evidence="2 3">
    <name type="scientific">Bathymodiolus thermophilus thioautotrophic gill symbiont</name>
    <dbReference type="NCBI Taxonomy" id="2360"/>
    <lineage>
        <taxon>Bacteria</taxon>
        <taxon>Pseudomonadati</taxon>
        <taxon>Pseudomonadota</taxon>
        <taxon>Gammaproteobacteria</taxon>
        <taxon>sulfur-oxidizing symbionts</taxon>
    </lineage>
</organism>
<reference evidence="2 3" key="1">
    <citation type="submission" date="2020-05" db="EMBL/GenBank/DDBJ databases">
        <authorList>
            <person name="Petersen J."/>
            <person name="Sayavedra L."/>
        </authorList>
    </citation>
    <scope>NUCLEOTIDE SEQUENCE [LARGE SCALE GENOMIC DNA]</scope>
    <source>
        <strain evidence="2">B azoricus SOX ET2 1586I</strain>
    </source>
</reference>
<keyword evidence="2" id="KW-0378">Hydrolase</keyword>
<protein>
    <submittedName>
        <fullName evidence="2">ATP-dependent DNA helicase</fullName>
    </submittedName>
</protein>
<feature type="domain" description="Schlafen AlbA-2" evidence="1">
    <location>
        <begin position="14"/>
        <end position="127"/>
    </location>
</feature>
<dbReference type="InterPro" id="IPR007421">
    <property type="entry name" value="Schlafen_AlbA_2_dom"/>
</dbReference>